<name>M5UJM7_9BACT</name>
<proteinExistence type="predicted"/>
<reference evidence="2 3" key="1">
    <citation type="journal article" date="2013" name="Mar. Genomics">
        <title>Expression of sulfatases in Rhodopirellula baltica and the diversity of sulfatases in the genus Rhodopirellula.</title>
        <authorList>
            <person name="Wegner C.E."/>
            <person name="Richter-Heitmann T."/>
            <person name="Klindworth A."/>
            <person name="Klockow C."/>
            <person name="Richter M."/>
            <person name="Achstetter T."/>
            <person name="Glockner F.O."/>
            <person name="Harder J."/>
        </authorList>
    </citation>
    <scope>NUCLEOTIDE SEQUENCE [LARGE SCALE GENOMIC DNA]</scope>
    <source>
        <strain evidence="2 3">SM41</strain>
    </source>
</reference>
<gene>
    <name evidence="2" type="ORF">RSSM_02355</name>
</gene>
<evidence type="ECO:0000313" key="2">
    <source>
        <dbReference type="EMBL" id="EMI56198.1"/>
    </source>
</evidence>
<accession>M5UJM7</accession>
<organism evidence="2 3">
    <name type="scientific">Rhodopirellula sallentina SM41</name>
    <dbReference type="NCBI Taxonomy" id="1263870"/>
    <lineage>
        <taxon>Bacteria</taxon>
        <taxon>Pseudomonadati</taxon>
        <taxon>Planctomycetota</taxon>
        <taxon>Planctomycetia</taxon>
        <taxon>Pirellulales</taxon>
        <taxon>Pirellulaceae</taxon>
        <taxon>Rhodopirellula</taxon>
    </lineage>
</organism>
<dbReference type="EMBL" id="ANOH01000163">
    <property type="protein sequence ID" value="EMI56198.1"/>
    <property type="molecule type" value="Genomic_DNA"/>
</dbReference>
<feature type="region of interest" description="Disordered" evidence="1">
    <location>
        <begin position="1"/>
        <end position="62"/>
    </location>
</feature>
<keyword evidence="3" id="KW-1185">Reference proteome</keyword>
<dbReference type="PATRIC" id="fig|1263870.3.peg.2507"/>
<dbReference type="Proteomes" id="UP000011885">
    <property type="component" value="Unassembled WGS sequence"/>
</dbReference>
<evidence type="ECO:0000256" key="1">
    <source>
        <dbReference type="SAM" id="MobiDB-lite"/>
    </source>
</evidence>
<feature type="compositionally biased region" description="Polar residues" evidence="1">
    <location>
        <begin position="45"/>
        <end position="55"/>
    </location>
</feature>
<protein>
    <submittedName>
        <fullName evidence="2">Uncharacterized protein</fullName>
    </submittedName>
</protein>
<dbReference type="AlphaFoldDB" id="M5UJM7"/>
<sequence length="62" mass="6768">MTINNYADAAETGHHESLPRIRTQTRVGESDSDGKLTVIGEQGSVEPNSPMQSVYISHPIMN</sequence>
<dbReference type="RefSeq" id="WP_008677875.1">
    <property type="nucleotide sequence ID" value="NZ_ANOH01000163.1"/>
</dbReference>
<comment type="caution">
    <text evidence="2">The sequence shown here is derived from an EMBL/GenBank/DDBJ whole genome shotgun (WGS) entry which is preliminary data.</text>
</comment>
<evidence type="ECO:0000313" key="3">
    <source>
        <dbReference type="Proteomes" id="UP000011885"/>
    </source>
</evidence>